<gene>
    <name evidence="11" type="primary">orf492</name>
</gene>
<dbReference type="InterPro" id="IPR036397">
    <property type="entry name" value="RNaseH_sf"/>
</dbReference>
<dbReference type="InterPro" id="IPR004868">
    <property type="entry name" value="DNA-dir_DNA_pol_B_mt/vir"/>
</dbReference>
<geneLocation type="mitochondrion" evidence="11"/>
<evidence type="ECO:0000256" key="9">
    <source>
        <dbReference type="ARBA" id="ARBA00049244"/>
    </source>
</evidence>
<evidence type="ECO:0000256" key="6">
    <source>
        <dbReference type="ARBA" id="ARBA00022705"/>
    </source>
</evidence>
<proteinExistence type="inferred from homology"/>
<keyword evidence="8" id="KW-0238">DNA-binding</keyword>
<evidence type="ECO:0000259" key="10">
    <source>
        <dbReference type="Pfam" id="PF03175"/>
    </source>
</evidence>
<keyword evidence="11" id="KW-0496">Mitochondrion</keyword>
<evidence type="ECO:0000256" key="2">
    <source>
        <dbReference type="ARBA" id="ARBA00012417"/>
    </source>
</evidence>
<dbReference type="GO" id="GO:0000166">
    <property type="term" value="F:nucleotide binding"/>
    <property type="evidence" value="ECO:0007669"/>
    <property type="project" value="InterPro"/>
</dbReference>
<dbReference type="EMBL" id="MH252535">
    <property type="protein sequence ID" value="AWJ64022.1"/>
    <property type="molecule type" value="Genomic_DNA"/>
</dbReference>
<dbReference type="AlphaFoldDB" id="A0A2S1WBX5"/>
<evidence type="ECO:0000256" key="8">
    <source>
        <dbReference type="ARBA" id="ARBA00023125"/>
    </source>
</evidence>
<keyword evidence="5" id="KW-0548">Nucleotidyltransferase</keyword>
<dbReference type="Gene3D" id="3.30.420.10">
    <property type="entry name" value="Ribonuclease H-like superfamily/Ribonuclease H"/>
    <property type="match status" value="1"/>
</dbReference>
<dbReference type="GO" id="GO:0003677">
    <property type="term" value="F:DNA binding"/>
    <property type="evidence" value="ECO:0007669"/>
    <property type="project" value="UniProtKB-KW"/>
</dbReference>
<evidence type="ECO:0000256" key="7">
    <source>
        <dbReference type="ARBA" id="ARBA00022932"/>
    </source>
</evidence>
<organism evidence="11">
    <name type="scientific">Ganoderma calidophilum</name>
    <dbReference type="NCBI Taxonomy" id="2026244"/>
    <lineage>
        <taxon>Eukaryota</taxon>
        <taxon>Fungi</taxon>
        <taxon>Dikarya</taxon>
        <taxon>Basidiomycota</taxon>
        <taxon>Agaricomycotina</taxon>
        <taxon>Agaricomycetes</taxon>
        <taxon>Polyporales</taxon>
        <taxon>Polyporaceae</taxon>
        <taxon>Ganoderma</taxon>
    </lineage>
</organism>
<dbReference type="PANTHER" id="PTHR33568">
    <property type="entry name" value="DNA POLYMERASE"/>
    <property type="match status" value="1"/>
</dbReference>
<dbReference type="RefSeq" id="YP_009493227.1">
    <property type="nucleotide sequence ID" value="NC_037938.1"/>
</dbReference>
<dbReference type="GeneID" id="36953440"/>
<name>A0A2S1WBX5_9APHY</name>
<dbReference type="SUPFAM" id="SSF53098">
    <property type="entry name" value="Ribonuclease H-like"/>
    <property type="match status" value="1"/>
</dbReference>
<evidence type="ECO:0000256" key="4">
    <source>
        <dbReference type="ARBA" id="ARBA00022679"/>
    </source>
</evidence>
<protein>
    <recommendedName>
        <fullName evidence="3">Probable DNA polymerase</fullName>
        <ecNumber evidence="2">2.7.7.7</ecNumber>
    </recommendedName>
</protein>
<comment type="catalytic activity">
    <reaction evidence="9">
        <text>DNA(n) + a 2'-deoxyribonucleoside 5'-triphosphate = DNA(n+1) + diphosphate</text>
        <dbReference type="Rhea" id="RHEA:22508"/>
        <dbReference type="Rhea" id="RHEA-COMP:17339"/>
        <dbReference type="Rhea" id="RHEA-COMP:17340"/>
        <dbReference type="ChEBI" id="CHEBI:33019"/>
        <dbReference type="ChEBI" id="CHEBI:61560"/>
        <dbReference type="ChEBI" id="CHEBI:173112"/>
        <dbReference type="EC" id="2.7.7.7"/>
    </reaction>
</comment>
<feature type="domain" description="DNA-directed DNA polymerase family B mitochondria/virus" evidence="10">
    <location>
        <begin position="308"/>
        <end position="490"/>
    </location>
</feature>
<comment type="similarity">
    <text evidence="1">Belongs to the DNA polymerase type-B family.</text>
</comment>
<evidence type="ECO:0000256" key="5">
    <source>
        <dbReference type="ARBA" id="ARBA00022695"/>
    </source>
</evidence>
<dbReference type="EC" id="2.7.7.7" evidence="2"/>
<keyword evidence="6" id="KW-0235">DNA replication</keyword>
<dbReference type="InterPro" id="IPR012337">
    <property type="entry name" value="RNaseH-like_sf"/>
</dbReference>
<evidence type="ECO:0000256" key="1">
    <source>
        <dbReference type="ARBA" id="ARBA00005755"/>
    </source>
</evidence>
<accession>A0A2S1WBX5</accession>
<evidence type="ECO:0000313" key="11">
    <source>
        <dbReference type="EMBL" id="AWJ64022.1"/>
    </source>
</evidence>
<sequence>MKTTPKIKIYFYKMKEWLSFRYKLSHKLITNTEISNALMKFNEFIFPSLSENQFILIIFKIRTDENLIRSISTLQRVNKLSIRDLKIVFIEYWELKKENYEQFNIEEIILNYKFISDELENTSTIINRPAISKPRNLVNLLNIGTYNFPMTMDLFEWGGVDFVLDGKEAIVYKRNSRAIYHVKFLKFNKMQVEYRINNKTLITFTDELLDINNLGTFKRTIKNQAIYFKDGKLDYKEKFYNYPFIKKLNPKAFLIEKFLVMDIETYKDNGILVPYAVSIYNGVKYDYFYLSDYENSTQMLISAVKSLMLRKYDTYKVYLHNFSHFDGVFLLDILNQLSENIDPQINDGIFKNIKFYYNNRKYKLYFRDSLIMLPASLERLAYQFNVESKGIFPYEFVKFNNLNYEGAVPAYEYFNNKNVTENQYREYCAKYTYVPWNLKKESEIYCHRDCKVLYDILSIFFKENFTVTRVNGSKYVSLSALALANFRAFFMA</sequence>
<dbReference type="PANTHER" id="PTHR33568:SF3">
    <property type="entry name" value="DNA-DIRECTED DNA POLYMERASE"/>
    <property type="match status" value="1"/>
</dbReference>
<keyword evidence="7 11" id="KW-0239">DNA-directed DNA polymerase</keyword>
<keyword evidence="4" id="KW-0808">Transferase</keyword>
<evidence type="ECO:0000256" key="3">
    <source>
        <dbReference type="ARBA" id="ARBA00014385"/>
    </source>
</evidence>
<reference evidence="11" key="1">
    <citation type="journal article" date="2019" name="Int. J. Biol. Macromol.">
        <title>The complete mitochondrial genomes of five important medicinal Ganoderma species: Features, evolution, and phylogeny.</title>
        <authorList>
            <person name="Li Q."/>
            <person name="Xiang D."/>
            <person name="Wan Y."/>
            <person name="Wu Q."/>
            <person name="Wu X."/>
            <person name="Ma C."/>
            <person name="Song Y."/>
            <person name="Zhao G."/>
            <person name="Huang W."/>
        </authorList>
    </citation>
    <scope>NUCLEOTIDE SEQUENCE</scope>
</reference>
<dbReference type="Pfam" id="PF03175">
    <property type="entry name" value="DNA_pol_B_2"/>
    <property type="match status" value="1"/>
</dbReference>
<dbReference type="GO" id="GO:0006260">
    <property type="term" value="P:DNA replication"/>
    <property type="evidence" value="ECO:0007669"/>
    <property type="project" value="UniProtKB-KW"/>
</dbReference>
<dbReference type="GO" id="GO:0003887">
    <property type="term" value="F:DNA-directed DNA polymerase activity"/>
    <property type="evidence" value="ECO:0007669"/>
    <property type="project" value="UniProtKB-KW"/>
</dbReference>